<dbReference type="Gene3D" id="3.40.50.300">
    <property type="entry name" value="P-loop containing nucleotide triphosphate hydrolases"/>
    <property type="match status" value="1"/>
</dbReference>
<comment type="caution">
    <text evidence="3">The sequence shown here is derived from an EMBL/GenBank/DDBJ whole genome shotgun (WGS) entry which is preliminary data.</text>
</comment>
<name>A0A085GLV3_9ENTR</name>
<dbReference type="Proteomes" id="UP000028653">
    <property type="component" value="Unassembled WGS sequence"/>
</dbReference>
<dbReference type="GO" id="GO:0005525">
    <property type="term" value="F:GTP binding"/>
    <property type="evidence" value="ECO:0007669"/>
    <property type="project" value="InterPro"/>
</dbReference>
<proteinExistence type="predicted"/>
<keyword evidence="1" id="KW-0175">Coiled coil</keyword>
<dbReference type="InterPro" id="IPR030381">
    <property type="entry name" value="G_DYNAMIN_dom"/>
</dbReference>
<evidence type="ECO:0000313" key="4">
    <source>
        <dbReference type="Proteomes" id="UP000028653"/>
    </source>
</evidence>
<organism evidence="3 4">
    <name type="scientific">Buttiauxella agrestis ATCC 33320</name>
    <dbReference type="NCBI Taxonomy" id="1006004"/>
    <lineage>
        <taxon>Bacteria</taxon>
        <taxon>Pseudomonadati</taxon>
        <taxon>Pseudomonadota</taxon>
        <taxon>Gammaproteobacteria</taxon>
        <taxon>Enterobacterales</taxon>
        <taxon>Enterobacteriaceae</taxon>
        <taxon>Buttiauxella</taxon>
    </lineage>
</organism>
<accession>A0A085GLV3</accession>
<dbReference type="SUPFAM" id="SSF52540">
    <property type="entry name" value="P-loop containing nucleoside triphosphate hydrolases"/>
    <property type="match status" value="1"/>
</dbReference>
<dbReference type="EMBL" id="JMPI01000006">
    <property type="protein sequence ID" value="KFC84698.1"/>
    <property type="molecule type" value="Genomic_DNA"/>
</dbReference>
<dbReference type="OrthoDB" id="6565187at2"/>
<evidence type="ECO:0000313" key="3">
    <source>
        <dbReference type="EMBL" id="KFC84698.1"/>
    </source>
</evidence>
<keyword evidence="4" id="KW-1185">Reference proteome</keyword>
<evidence type="ECO:0000256" key="1">
    <source>
        <dbReference type="SAM" id="Coils"/>
    </source>
</evidence>
<evidence type="ECO:0000259" key="2">
    <source>
        <dbReference type="PROSITE" id="PS51718"/>
    </source>
</evidence>
<dbReference type="CDD" id="cd00882">
    <property type="entry name" value="Ras_like_GTPase"/>
    <property type="match status" value="1"/>
</dbReference>
<dbReference type="eggNOG" id="COG0699">
    <property type="taxonomic scope" value="Bacteria"/>
</dbReference>
<dbReference type="RefSeq" id="WP_034492589.1">
    <property type="nucleotide sequence ID" value="NZ_JMPI01000006.1"/>
</dbReference>
<dbReference type="PROSITE" id="PS51718">
    <property type="entry name" value="G_DYNAMIN_2"/>
    <property type="match status" value="1"/>
</dbReference>
<dbReference type="PANTHER" id="PTHR43834">
    <property type="entry name" value="GTPASE DER"/>
    <property type="match status" value="1"/>
</dbReference>
<dbReference type="AlphaFoldDB" id="A0A085GLV3"/>
<dbReference type="STRING" id="1006004.GBAG_0228"/>
<dbReference type="InterPro" id="IPR027417">
    <property type="entry name" value="P-loop_NTPase"/>
</dbReference>
<feature type="domain" description="Dynamin-type G" evidence="2">
    <location>
        <begin position="74"/>
        <end position="412"/>
    </location>
</feature>
<dbReference type="InterPro" id="IPR045063">
    <property type="entry name" value="Dynamin_N"/>
</dbReference>
<gene>
    <name evidence="3" type="ORF">GBAG_0228</name>
</gene>
<reference evidence="3 4" key="1">
    <citation type="submission" date="2014-05" db="EMBL/GenBank/DDBJ databases">
        <title>ATOL: Assembling a taxonomically balanced genome-scale reconstruction of the evolutionary history of the Enterobacteriaceae.</title>
        <authorList>
            <person name="Plunkett G.III."/>
            <person name="Neeno-Eckwall E.C."/>
            <person name="Glasner J.D."/>
            <person name="Perna N.T."/>
        </authorList>
    </citation>
    <scope>NUCLEOTIDE SEQUENCE [LARGE SCALE GENOMIC DNA]</scope>
    <source>
        <strain evidence="3 4">ATCC 33320</strain>
    </source>
</reference>
<protein>
    <submittedName>
        <fullName evidence="3">Putative vimentin</fullName>
    </submittedName>
</protein>
<dbReference type="PANTHER" id="PTHR43834:SF6">
    <property type="entry name" value="GTPASE DER"/>
    <property type="match status" value="1"/>
</dbReference>
<dbReference type="GO" id="GO:0043022">
    <property type="term" value="F:ribosome binding"/>
    <property type="evidence" value="ECO:0007669"/>
    <property type="project" value="TreeGrafter"/>
</dbReference>
<sequence length="788" mass="88925">MHAQAIFELSQEVERLLQLALQNLNTLKTTSFTTQHNNNYFAQPSTGKVAASQFCPRSIQAQQALLQNELRKITQHEMVLAIVGTVKAGKSTTINAIIGTEVLPNRNRPMTALPTLIRHTPGQREPVLHFPYVQPIEKLMEILQTRLQQADSETLTKHLEIDKDMAGLLTRIAEGNSFAKHYLGAQPIFHCLKSLNDLVRLSKALDVPFPFKAYAAIEHVPVIEVEFVHLAGMDETHGQLTLLDTPGPNEAGQPHLQKMLQEQLAQASAVLAVLDYTQLKSVSDEDVRKAILGAGTSVPLYALVNKFDQKDRNSDDEEQIKALISGTLMKGAIDPSHVFPVSSMWGYLANRARHELTLHGKLPPPNEQRWVQDFADAALGRRWRNEDLADAGALRHAAELLWEDSMFEAPVKTVLHAAHANASMYALRSACQKLLNYTQRAEDYLNFRCHGLQIASEQLQQNIAALEDDMNLAASSQQTANTVARNNVKQAIDAMGDFIRRYELQIITHIEDYFRNGMVPEKLTRQALSFGTQRGRDFDARHATLSFDDEPSAQIALHRIRASCEVILTAAQEKMTEELTHLFSYLEVELADTLRNTLKPIECRVAQGLTQAGFRTNISLPVFHVGLLNFNANQAFNELIEEQDIPVARLRRPEGMRGTVARWLNSDDWGWEGYTVMQSRYVISLADVQRRLCQHVAEFLLQLNQNMAAQIEMSVTEGMTAFFDDFSQALDAIRLNLQQSLMARSQNEEAVMILRQQLQQCVRTTRYIHEDTRLLRDDIQTLFTVEQQ</sequence>
<dbReference type="Pfam" id="PF00350">
    <property type="entry name" value="Dynamin_N"/>
    <property type="match status" value="1"/>
</dbReference>
<feature type="coiled-coil region" evidence="1">
    <location>
        <begin position="449"/>
        <end position="476"/>
    </location>
</feature>